<accession>C0C681</accession>
<reference evidence="1" key="2">
    <citation type="submission" date="2013-06" db="EMBL/GenBank/DDBJ databases">
        <title>Draft genome sequence of Clostridium hylemonae (DSM 15053).</title>
        <authorList>
            <person name="Sudarsanam P."/>
            <person name="Ley R."/>
            <person name="Guruge J."/>
            <person name="Turnbaugh P.J."/>
            <person name="Mahowald M."/>
            <person name="Liep D."/>
            <person name="Gordon J."/>
        </authorList>
    </citation>
    <scope>NUCLEOTIDE SEQUENCE</scope>
    <source>
        <strain evidence="1">DSM 15053</strain>
    </source>
</reference>
<keyword evidence="2" id="KW-1185">Reference proteome</keyword>
<comment type="caution">
    <text evidence="1">The sequence shown here is derived from an EMBL/GenBank/DDBJ whole genome shotgun (WGS) entry which is preliminary data.</text>
</comment>
<proteinExistence type="predicted"/>
<dbReference type="EMBL" id="ABYI02000042">
    <property type="protein sequence ID" value="EEG72216.1"/>
    <property type="molecule type" value="Genomic_DNA"/>
</dbReference>
<organism evidence="1 2">
    <name type="scientific">[Clostridium] hylemonae DSM 15053</name>
    <dbReference type="NCBI Taxonomy" id="553973"/>
    <lineage>
        <taxon>Bacteria</taxon>
        <taxon>Bacillati</taxon>
        <taxon>Bacillota</taxon>
        <taxon>Clostridia</taxon>
        <taxon>Lachnospirales</taxon>
        <taxon>Lachnospiraceae</taxon>
    </lineage>
</organism>
<gene>
    <name evidence="1" type="ORF">CLOHYLEM_07618</name>
</gene>
<dbReference type="HOGENOM" id="CLU_3198091_0_0_9"/>
<name>C0C681_9FIRM</name>
<dbReference type="Proteomes" id="UP000004893">
    <property type="component" value="Unassembled WGS sequence"/>
</dbReference>
<evidence type="ECO:0000313" key="1">
    <source>
        <dbReference type="EMBL" id="EEG72216.1"/>
    </source>
</evidence>
<evidence type="ECO:0000313" key="2">
    <source>
        <dbReference type="Proteomes" id="UP000004893"/>
    </source>
</evidence>
<reference evidence="1" key="1">
    <citation type="submission" date="2009-02" db="EMBL/GenBank/DDBJ databases">
        <authorList>
            <person name="Fulton L."/>
            <person name="Clifton S."/>
            <person name="Fulton B."/>
            <person name="Xu J."/>
            <person name="Minx P."/>
            <person name="Pepin K.H."/>
            <person name="Johnson M."/>
            <person name="Bhonagiri V."/>
            <person name="Nash W.E."/>
            <person name="Mardis E.R."/>
            <person name="Wilson R.K."/>
        </authorList>
    </citation>
    <scope>NUCLEOTIDE SEQUENCE [LARGE SCALE GENOMIC DNA]</scope>
    <source>
        <strain evidence="1">DSM 15053</strain>
    </source>
</reference>
<protein>
    <submittedName>
        <fullName evidence="1">Uncharacterized protein</fullName>
    </submittedName>
</protein>
<dbReference type="AlphaFoldDB" id="C0C681"/>
<sequence length="45" mass="4719">MPLTEDEKETGGFQAYEVRCKIDAAEQDCGVSGQDRSGDPCPGAG</sequence>